<protein>
    <submittedName>
        <fullName evidence="1">Uncharacterized protein</fullName>
    </submittedName>
</protein>
<proteinExistence type="predicted"/>
<sequence>MIAMASESANELLHFAGPHFKIVFRILRDEIIHAYAPETGLGRRRSQGFRRARSVG</sequence>
<dbReference type="EMBL" id="FMJD01000008">
    <property type="protein sequence ID" value="SCM76558.1"/>
    <property type="molecule type" value="Genomic_DNA"/>
</dbReference>
<organism evidence="1">
    <name type="scientific">uncultured Pleomorphomonas sp</name>
    <dbReference type="NCBI Taxonomy" id="442121"/>
    <lineage>
        <taxon>Bacteria</taxon>
        <taxon>Pseudomonadati</taxon>
        <taxon>Pseudomonadota</taxon>
        <taxon>Alphaproteobacteria</taxon>
        <taxon>Hyphomicrobiales</taxon>
        <taxon>Pleomorphomonadaceae</taxon>
        <taxon>Pleomorphomonas</taxon>
        <taxon>environmental samples</taxon>
    </lineage>
</organism>
<accession>A0A212LGD9</accession>
<reference evidence="1" key="1">
    <citation type="submission" date="2016-08" db="EMBL/GenBank/DDBJ databases">
        <authorList>
            <person name="Seilhamer J.J."/>
        </authorList>
    </citation>
    <scope>NUCLEOTIDE SEQUENCE</scope>
    <source>
        <strain evidence="1">86</strain>
    </source>
</reference>
<name>A0A212LGD9_9HYPH</name>
<gene>
    <name evidence="1" type="ORF">KL86PLE_40363</name>
</gene>
<dbReference type="AlphaFoldDB" id="A0A212LGD9"/>
<evidence type="ECO:0000313" key="1">
    <source>
        <dbReference type="EMBL" id="SCM76558.1"/>
    </source>
</evidence>